<dbReference type="SUPFAM" id="SSF54001">
    <property type="entry name" value="Cysteine proteinases"/>
    <property type="match status" value="1"/>
</dbReference>
<evidence type="ECO:0000256" key="7">
    <source>
        <dbReference type="ARBA" id="ARBA00034142"/>
    </source>
</evidence>
<dbReference type="Proteomes" id="UP001164746">
    <property type="component" value="Chromosome 5"/>
</dbReference>
<keyword evidence="3 8" id="KW-0175">Coiled coil</keyword>
<dbReference type="InterPro" id="IPR011049">
    <property type="entry name" value="Serralysin-like_metalloprot_C"/>
</dbReference>
<feature type="compositionally biased region" description="Basic residues" evidence="9">
    <location>
        <begin position="184"/>
        <end position="195"/>
    </location>
</feature>
<feature type="compositionally biased region" description="Basic and acidic residues" evidence="9">
    <location>
        <begin position="138"/>
        <end position="161"/>
    </location>
</feature>
<comment type="subcellular location">
    <subcellularLocation>
        <location evidence="1">Cell projection</location>
        <location evidence="1">Cilium</location>
        <location evidence="1">Flagellum</location>
    </subcellularLocation>
</comment>
<evidence type="ECO:0000256" key="8">
    <source>
        <dbReference type="SAM" id="Coils"/>
    </source>
</evidence>
<protein>
    <recommendedName>
        <fullName evidence="7">Cilia- and flagella-associated protein 45</fullName>
    </recommendedName>
</protein>
<feature type="coiled-coil region" evidence="8">
    <location>
        <begin position="1654"/>
        <end position="1688"/>
    </location>
</feature>
<feature type="region of interest" description="Disordered" evidence="9">
    <location>
        <begin position="1594"/>
        <end position="1631"/>
    </location>
</feature>
<keyword evidence="2" id="KW-0282">Flagellum</keyword>
<keyword evidence="5" id="KW-0966">Cell projection</keyword>
<feature type="domain" description="USP" evidence="10">
    <location>
        <begin position="662"/>
        <end position="1119"/>
    </location>
</feature>
<dbReference type="InterPro" id="IPR028889">
    <property type="entry name" value="USP"/>
</dbReference>
<evidence type="ECO:0000256" key="3">
    <source>
        <dbReference type="ARBA" id="ARBA00023054"/>
    </source>
</evidence>
<gene>
    <name evidence="11" type="ORF">MAR_020943</name>
</gene>
<evidence type="ECO:0000256" key="2">
    <source>
        <dbReference type="ARBA" id="ARBA00022846"/>
    </source>
</evidence>
<feature type="region of interest" description="Disordered" evidence="9">
    <location>
        <begin position="1331"/>
        <end position="1350"/>
    </location>
</feature>
<dbReference type="PROSITE" id="PS50235">
    <property type="entry name" value="USP_3"/>
    <property type="match status" value="1"/>
</dbReference>
<dbReference type="Pfam" id="PF00443">
    <property type="entry name" value="UCH"/>
    <property type="match status" value="1"/>
</dbReference>
<evidence type="ECO:0000313" key="12">
    <source>
        <dbReference type="Proteomes" id="UP001164746"/>
    </source>
</evidence>
<dbReference type="InterPro" id="IPR018200">
    <property type="entry name" value="USP_CS"/>
</dbReference>
<dbReference type="Pfam" id="PF13868">
    <property type="entry name" value="TPH"/>
    <property type="match status" value="1"/>
</dbReference>
<evidence type="ECO:0000259" key="10">
    <source>
        <dbReference type="PROSITE" id="PS50235"/>
    </source>
</evidence>
<keyword evidence="4" id="KW-0969">Cilium</keyword>
<evidence type="ECO:0000313" key="11">
    <source>
        <dbReference type="EMBL" id="WAR05574.1"/>
    </source>
</evidence>
<comment type="similarity">
    <text evidence="6">Belongs to the CFAP45 family.</text>
</comment>
<evidence type="ECO:0000256" key="1">
    <source>
        <dbReference type="ARBA" id="ARBA00004230"/>
    </source>
</evidence>
<organism evidence="11 12">
    <name type="scientific">Mya arenaria</name>
    <name type="common">Soft-shell clam</name>
    <dbReference type="NCBI Taxonomy" id="6604"/>
    <lineage>
        <taxon>Eukaryota</taxon>
        <taxon>Metazoa</taxon>
        <taxon>Spiralia</taxon>
        <taxon>Lophotrochozoa</taxon>
        <taxon>Mollusca</taxon>
        <taxon>Bivalvia</taxon>
        <taxon>Autobranchia</taxon>
        <taxon>Heteroconchia</taxon>
        <taxon>Euheterodonta</taxon>
        <taxon>Imparidentia</taxon>
        <taxon>Neoheterodontei</taxon>
        <taxon>Myida</taxon>
        <taxon>Myoidea</taxon>
        <taxon>Myidae</taxon>
        <taxon>Mya</taxon>
    </lineage>
</organism>
<feature type="compositionally biased region" description="Basic and acidic residues" evidence="9">
    <location>
        <begin position="281"/>
        <end position="295"/>
    </location>
</feature>
<dbReference type="Gene3D" id="3.90.70.10">
    <property type="entry name" value="Cysteine proteinases"/>
    <property type="match status" value="1"/>
</dbReference>
<feature type="region of interest" description="Disordered" evidence="9">
    <location>
        <begin position="135"/>
        <end position="201"/>
    </location>
</feature>
<dbReference type="PANTHER" id="PTHR15504">
    <property type="entry name" value="NASOPHARYNGEAL EPITHELIUM SPECIFIC PROTEIN 1"/>
    <property type="match status" value="1"/>
</dbReference>
<feature type="region of interest" description="Disordered" evidence="9">
    <location>
        <begin position="353"/>
        <end position="379"/>
    </location>
</feature>
<dbReference type="InterPro" id="IPR038765">
    <property type="entry name" value="Papain-like_cys_pep_sf"/>
</dbReference>
<dbReference type="PROSITE" id="PS00973">
    <property type="entry name" value="USP_2"/>
    <property type="match status" value="1"/>
</dbReference>
<reference evidence="11" key="1">
    <citation type="submission" date="2022-11" db="EMBL/GenBank/DDBJ databases">
        <title>Centuries of genome instability and evolution in soft-shell clam transmissible cancer (bioRxiv).</title>
        <authorList>
            <person name="Hart S.F.M."/>
            <person name="Yonemitsu M.A."/>
            <person name="Giersch R.M."/>
            <person name="Beal B.F."/>
            <person name="Arriagada G."/>
            <person name="Davis B.W."/>
            <person name="Ostrander E.A."/>
            <person name="Goff S.P."/>
            <person name="Metzger M.J."/>
        </authorList>
    </citation>
    <scope>NUCLEOTIDE SEQUENCE</scope>
    <source>
        <strain evidence="11">MELC-2E11</strain>
        <tissue evidence="11">Siphon/mantle</tissue>
    </source>
</reference>
<proteinExistence type="inferred from homology"/>
<evidence type="ECO:0000256" key="5">
    <source>
        <dbReference type="ARBA" id="ARBA00023273"/>
    </source>
</evidence>
<keyword evidence="12" id="KW-1185">Reference proteome</keyword>
<feature type="compositionally biased region" description="Basic and acidic residues" evidence="9">
    <location>
        <begin position="353"/>
        <end position="369"/>
    </location>
</feature>
<feature type="compositionally biased region" description="Low complexity" evidence="9">
    <location>
        <begin position="1273"/>
        <end position="1285"/>
    </location>
</feature>
<dbReference type="InterPro" id="IPR033253">
    <property type="entry name" value="CFAP45"/>
</dbReference>
<dbReference type="SUPFAM" id="SSF51120">
    <property type="entry name" value="beta-Roll"/>
    <property type="match status" value="1"/>
</dbReference>
<feature type="region of interest" description="Disordered" evidence="9">
    <location>
        <begin position="264"/>
        <end position="295"/>
    </location>
</feature>
<evidence type="ECO:0000256" key="6">
    <source>
        <dbReference type="ARBA" id="ARBA00034116"/>
    </source>
</evidence>
<sequence>MNPMYEGHMQHDAQEFLRCLQCYFQDAEKEVQKFYTQLPTKLSPKPMNHIMQRLLNIVQIIDKNMGMKASGMESDTVLEVGGETPEAEKVKVKLFPKPEEETRTAKSPSKVHLVPHEADTAGVVDKLIGEASLPSASLEHHSEDQGKKEDGTSEVIGDKPESVNNNCAAGKRKQKKADVSKHFEKGKKKDQKRPRKETSKELIIEDTSEKFNGKGIKTYGASKKRLGMRGAVVRKTSEELFDEIQEQFDDIKSDSDCNGKENEAARAINRTDPGQNADVNDDMKKDVATKDGPNKWESEKEVIDAGKLIGPLTKLNSFQNAFSAFVNGTHVKVEDDSDSDNGDIVAEKKRAKLLHESPRRSPRKTKSEMVRPSPGKAPVSKLAFVSNSESTVQSVKSKLDFSQPPYRSLSLKRTAENCSQNASVFSENKTCSDAVNNSENTEDVEMDDSDCKISNENVSHCNDKRDTQHLNNFSLTSSQSLLPVVILENCDYVLRENGMSVSAAYASQCLTPRKEGPREDSNNYLKQRTPQLPTEIHDEVEFKKALEEMFNSPVKSRSKYDMVERNFQEVIKFNRHYRSVKFISRLPKQNDKKVMCNRLESNSHLWFCGYLLEKFVCLFHLFPAFPVTNVRARFTVFSWGLDGVQYGLELFMSARTLSICSTVLFSSSSSSWFSEDLRVLIFVNMDLPEALREFWFFFLASVTWLRLSVTLVTLDGSCLKSAILCMPLARSDIRLMLLHILLKLCDISRACEIEKEQNTECRKPSRETTGMMMLRTRCSTCECARERQEEFHDISVPVRVDSGDSDTEEDLVQACTLQKFILHVIRPVLIEAPRDICCQVLIPSRVDAVSGTGTCVPRAVILHGDMCSQDSDTPWSCCSLLDLIEASTEVEKLVKDNKYFCEECQSYTEAERSIHYDILPNILTLHLKRFCADPNSLIKINDRVEIPQTLPCLRYKCSPACLRPDHGYKLYGIVTHSGASLTSGHYLAYVRALPKTDRTLPLYPDIKLEPNIEREKDATKTTDKFPMTRKKAGVTTKLPARFTDNVIANTKVKAFEKIAPKKKVDLVDSLLPARAFSTEWFECDDETIRVFDQEDFLKLLSGDSGALLGTPYLLFYHKATLLAWAYHRILGVARDYLYICVARDYLYTGVARDYLYTCVARDYLYTGVASGYLYTCVARDYLYTGVASGYLYTHVARDYLYIHAARDYLYTRVARDFLYTHVARDYLYAHVARDYLYTRFARPYLYTSFTRHYLYTHRALRDVDMVAHPPGSAISAVGSSSSASSRRGKTKSYRVVSNHSQIDESLFGQPNHVAKRQELLENKWSGGDNRIEDLARERSARRNKKNKKNNKETVQVITKDLIRNLIVPTEDPSGQSVILPRHEYYRIIQNSRVITKSEREQMDNRIKEGKERAMLILNAKCHAIRDAQILEKGQVRGEMDEEEKRLDVMMEVDRQNAIRVQEEIEKKRKEERLIGAAKLLEQITENEQDRLLELERKDQENVHMQRQVEKMMDEDRVMLDKRKREQEALRTDLNLANEEILARREIKKQQEKAEEHKVIEYMKQKAEREAAFEEEQQRIRIQKEKETARLRALQERARDEQADRDALRAKRAQEQAEREWRKKEAEEGRKKAETEAMLIDARKNQMNQKEHYLAVQAQRERNEFERVLRAQKELVEKERREEQEAKKKRHGHADDVRAQIREKEQVRISERNAFFEEGVKLDEEARARRAKLEDVKKKKLEHLRAAGIPDRYVTHVAHKECGNPREILEPSGEEDSCPSTHLSMKLILYIVNMTCTTCSVHCVCDIFTLK</sequence>
<feature type="compositionally biased region" description="Basic and acidic residues" evidence="9">
    <location>
        <begin position="1331"/>
        <end position="1340"/>
    </location>
</feature>
<name>A0ABY7E8U6_MYAAR</name>
<evidence type="ECO:0000256" key="9">
    <source>
        <dbReference type="SAM" id="MobiDB-lite"/>
    </source>
</evidence>
<feature type="region of interest" description="Disordered" evidence="9">
    <location>
        <begin position="1273"/>
        <end position="1294"/>
    </location>
</feature>
<accession>A0ABY7E8U6</accession>
<dbReference type="EMBL" id="CP111016">
    <property type="protein sequence ID" value="WAR05574.1"/>
    <property type="molecule type" value="Genomic_DNA"/>
</dbReference>
<dbReference type="InterPro" id="IPR043597">
    <property type="entry name" value="TPH_dom"/>
</dbReference>
<evidence type="ECO:0000256" key="4">
    <source>
        <dbReference type="ARBA" id="ARBA00023069"/>
    </source>
</evidence>
<dbReference type="InterPro" id="IPR001394">
    <property type="entry name" value="Peptidase_C19_UCH"/>
</dbReference>
<feature type="coiled-coil region" evidence="8">
    <location>
        <begin position="1450"/>
        <end position="1539"/>
    </location>
</feature>
<dbReference type="PANTHER" id="PTHR15504:SF0">
    <property type="entry name" value="CILIA- AND FLAGELLA-ASSOCIATED PROTEIN 45"/>
    <property type="match status" value="1"/>
</dbReference>